<comment type="caution">
    <text evidence="2">The sequence shown here is derived from an EMBL/GenBank/DDBJ whole genome shotgun (WGS) entry which is preliminary data.</text>
</comment>
<dbReference type="EMBL" id="JASJQH010001986">
    <property type="protein sequence ID" value="KAK9760605.1"/>
    <property type="molecule type" value="Genomic_DNA"/>
</dbReference>
<feature type="region of interest" description="Disordered" evidence="1">
    <location>
        <begin position="1"/>
        <end position="41"/>
    </location>
</feature>
<dbReference type="Proteomes" id="UP001479436">
    <property type="component" value="Unassembled WGS sequence"/>
</dbReference>
<organism evidence="2 3">
    <name type="scientific">Basidiobolus ranarum</name>
    <dbReference type="NCBI Taxonomy" id="34480"/>
    <lineage>
        <taxon>Eukaryota</taxon>
        <taxon>Fungi</taxon>
        <taxon>Fungi incertae sedis</taxon>
        <taxon>Zoopagomycota</taxon>
        <taxon>Entomophthoromycotina</taxon>
        <taxon>Basidiobolomycetes</taxon>
        <taxon>Basidiobolales</taxon>
        <taxon>Basidiobolaceae</taxon>
        <taxon>Basidiobolus</taxon>
    </lineage>
</organism>
<protein>
    <submittedName>
        <fullName evidence="2">Uncharacterized protein</fullName>
    </submittedName>
</protein>
<accession>A0ABR2WGF4</accession>
<proteinExistence type="predicted"/>
<evidence type="ECO:0000313" key="2">
    <source>
        <dbReference type="EMBL" id="KAK9760605.1"/>
    </source>
</evidence>
<gene>
    <name evidence="2" type="ORF">K7432_015215</name>
</gene>
<evidence type="ECO:0000313" key="3">
    <source>
        <dbReference type="Proteomes" id="UP001479436"/>
    </source>
</evidence>
<name>A0ABR2WGF4_9FUNG</name>
<reference evidence="2 3" key="1">
    <citation type="submission" date="2023-04" db="EMBL/GenBank/DDBJ databases">
        <title>Genome of Basidiobolus ranarum AG-B5.</title>
        <authorList>
            <person name="Stajich J.E."/>
            <person name="Carter-House D."/>
            <person name="Gryganskyi A."/>
        </authorList>
    </citation>
    <scope>NUCLEOTIDE SEQUENCE [LARGE SCALE GENOMIC DNA]</scope>
    <source>
        <strain evidence="2 3">AG-B5</strain>
    </source>
</reference>
<evidence type="ECO:0000256" key="1">
    <source>
        <dbReference type="SAM" id="MobiDB-lite"/>
    </source>
</evidence>
<sequence>MPHTAPGALASDGIDPHLHHETLVHHPNHGTTPSKEESTVKRSLAPVENQLGVSPYNTKDEIPLEAYLYWASVKRENEKLMTRGRKPKPTFGKLKLKLIRDEVKEADQSIDGSET</sequence>
<keyword evidence="3" id="KW-1185">Reference proteome</keyword>
<feature type="non-terminal residue" evidence="2">
    <location>
        <position position="115"/>
    </location>
</feature>
<feature type="compositionally biased region" description="Basic and acidic residues" evidence="1">
    <location>
        <begin position="14"/>
        <end position="24"/>
    </location>
</feature>